<accession>A0AA41Y232</accession>
<evidence type="ECO:0000313" key="1">
    <source>
        <dbReference type="EMBL" id="MCV9879239.1"/>
    </source>
</evidence>
<protein>
    <submittedName>
        <fullName evidence="1">Uncharacterized protein</fullName>
    </submittedName>
</protein>
<reference evidence="1" key="1">
    <citation type="submission" date="2022-04" db="EMBL/GenBank/DDBJ databases">
        <title>Brenneria sp. isolated from walnut trees in Serbia.</title>
        <authorList>
            <person name="Gasic K."/>
            <person name="Zlatkovic N."/>
            <person name="Kuzmanovic N."/>
        </authorList>
    </citation>
    <scope>NUCLEOTIDE SEQUENCE</scope>
    <source>
        <strain evidence="2">KBI 423</strain>
        <strain evidence="1">KBI 447</strain>
    </source>
</reference>
<gene>
    <name evidence="1" type="ORF">NC803_10300</name>
    <name evidence="2" type="ORF">NC856_10635</name>
</gene>
<evidence type="ECO:0000313" key="4">
    <source>
        <dbReference type="Proteomes" id="UP001165569"/>
    </source>
</evidence>
<name>A0AA41Y232_9GAMM</name>
<evidence type="ECO:0000313" key="2">
    <source>
        <dbReference type="EMBL" id="MCV9882727.1"/>
    </source>
</evidence>
<dbReference type="AlphaFoldDB" id="A0AA41Y232"/>
<proteinExistence type="predicted"/>
<dbReference type="EMBL" id="JAMPJT010000006">
    <property type="protein sequence ID" value="MCV9879239.1"/>
    <property type="molecule type" value="Genomic_DNA"/>
</dbReference>
<dbReference type="Proteomes" id="UP001165569">
    <property type="component" value="Unassembled WGS sequence"/>
</dbReference>
<sequence>MTQVVYGNSVEPGYTLESEYVDGECDACGKSVSIHYYESCHSGTINQQKSYNCSCGYHFSDDERDDYDSYDHEKYDQLAADMYVEDFLGLNSRTELLVTLADIEGQIMGAKILFELHCLPLAELKKILKESRFVVKQAKKSSYAANSSLCAELVQNIRKACKFQSEGCLTH</sequence>
<dbReference type="EMBL" id="JAMPJU010000007">
    <property type="protein sequence ID" value="MCV9882727.1"/>
    <property type="molecule type" value="Genomic_DNA"/>
</dbReference>
<comment type="caution">
    <text evidence="1">The sequence shown here is derived from an EMBL/GenBank/DDBJ whole genome shotgun (WGS) entry which is preliminary data.</text>
</comment>
<dbReference type="RefSeq" id="WP_264090412.1">
    <property type="nucleotide sequence ID" value="NZ_JAMPJT010000006.1"/>
</dbReference>
<evidence type="ECO:0000313" key="3">
    <source>
        <dbReference type="Proteomes" id="UP001165568"/>
    </source>
</evidence>
<organism evidence="1 4">
    <name type="scientific">Brenneria izbisi</name>
    <dbReference type="NCBI Taxonomy" id="2939450"/>
    <lineage>
        <taxon>Bacteria</taxon>
        <taxon>Pseudomonadati</taxon>
        <taxon>Pseudomonadota</taxon>
        <taxon>Gammaproteobacteria</taxon>
        <taxon>Enterobacterales</taxon>
        <taxon>Pectobacteriaceae</taxon>
        <taxon>Brenneria</taxon>
    </lineage>
</organism>
<dbReference type="Proteomes" id="UP001165568">
    <property type="component" value="Unassembled WGS sequence"/>
</dbReference>
<keyword evidence="3" id="KW-1185">Reference proteome</keyword>